<dbReference type="InterPro" id="IPR000286">
    <property type="entry name" value="HDACs"/>
</dbReference>
<dbReference type="GO" id="GO:0016787">
    <property type="term" value="F:hydrolase activity"/>
    <property type="evidence" value="ECO:0007669"/>
    <property type="project" value="UniProtKB-KW"/>
</dbReference>
<reference evidence="7 8" key="1">
    <citation type="submission" date="2016-07" db="EMBL/GenBank/DDBJ databases">
        <title>Genome analysis of Burkholderia fungorum ES3-20.</title>
        <authorList>
            <person name="Xu D."/>
            <person name="Yao R."/>
            <person name="Zheng S."/>
        </authorList>
    </citation>
    <scope>NUCLEOTIDE SEQUENCE [LARGE SCALE GENOMIC DNA]</scope>
    <source>
        <strain evidence="7 8">ES3-20</strain>
    </source>
</reference>
<dbReference type="GO" id="GO:0040029">
    <property type="term" value="P:epigenetic regulation of gene expression"/>
    <property type="evidence" value="ECO:0007669"/>
    <property type="project" value="TreeGrafter"/>
</dbReference>
<dbReference type="InterPro" id="IPR023696">
    <property type="entry name" value="Ureohydrolase_dom_sf"/>
</dbReference>
<keyword evidence="3" id="KW-0479">Metal-binding</keyword>
<protein>
    <submittedName>
        <fullName evidence="7">Acetylpolyamine aminohydrolase</fullName>
    </submittedName>
</protein>
<dbReference type="RefSeq" id="WP_120348550.1">
    <property type="nucleotide sequence ID" value="NZ_MCAS01000056.1"/>
</dbReference>
<sequence>MLTIHSDDHRLHHAAFEWAGGEQVPAFETPQRADQVLAGITTNAIGQVIAARRFGRAPIERVHDAAYVEFLSTAWARWQAAGRTADMLPYVWPGPRMQQRRPADLDGELGYFSCDVYAPITAGTWTAACAAADVALSGQARIDAGERAVFSLCRPPGHHAGIDYMAGYCYFNNAAIAAQAFLDGGRRRVAILDIDYHHGNGTQDIFYTRDDVLFVSLHADPREAYPRFTGFAEERGSGAGDGYTVNYPLPSGSTASAWFCALGAACEPIVRYRPEVLIVSLGVDTYEDDPISSFKLRTEDYREIGARLARLGLPTQFVMEGGYAIEAIGRNVCGVLAGFDACRSEGVKA</sequence>
<evidence type="ECO:0000313" key="7">
    <source>
        <dbReference type="EMBL" id="RKF33429.1"/>
    </source>
</evidence>
<keyword evidence="4 7" id="KW-0378">Hydrolase</keyword>
<evidence type="ECO:0000259" key="6">
    <source>
        <dbReference type="Pfam" id="PF00850"/>
    </source>
</evidence>
<dbReference type="EMBL" id="MCAS01000056">
    <property type="protein sequence ID" value="RKF33429.1"/>
    <property type="molecule type" value="Genomic_DNA"/>
</dbReference>
<dbReference type="CDD" id="cd10001">
    <property type="entry name" value="HDAC_classII_APAH"/>
    <property type="match status" value="1"/>
</dbReference>
<name>A0A420FKE9_9BURK</name>
<comment type="caution">
    <text evidence="7">The sequence shown here is derived from an EMBL/GenBank/DDBJ whole genome shotgun (WGS) entry which is preliminary data.</text>
</comment>
<dbReference type="GO" id="GO:0004407">
    <property type="term" value="F:histone deacetylase activity"/>
    <property type="evidence" value="ECO:0007669"/>
    <property type="project" value="TreeGrafter"/>
</dbReference>
<evidence type="ECO:0000256" key="3">
    <source>
        <dbReference type="ARBA" id="ARBA00022723"/>
    </source>
</evidence>
<organism evidence="7 8">
    <name type="scientific">Paraburkholderia fungorum</name>
    <dbReference type="NCBI Taxonomy" id="134537"/>
    <lineage>
        <taxon>Bacteria</taxon>
        <taxon>Pseudomonadati</taxon>
        <taxon>Pseudomonadota</taxon>
        <taxon>Betaproteobacteria</taxon>
        <taxon>Burkholderiales</taxon>
        <taxon>Burkholderiaceae</taxon>
        <taxon>Paraburkholderia</taxon>
    </lineage>
</organism>
<dbReference type="Gene3D" id="3.40.800.20">
    <property type="entry name" value="Histone deacetylase domain"/>
    <property type="match status" value="1"/>
</dbReference>
<gene>
    <name evidence="7" type="ORF">BCY88_10250</name>
</gene>
<evidence type="ECO:0000313" key="8">
    <source>
        <dbReference type="Proteomes" id="UP000283709"/>
    </source>
</evidence>
<accession>A0A420FKE9</accession>
<dbReference type="PANTHER" id="PTHR10625">
    <property type="entry name" value="HISTONE DEACETYLASE HDAC1-RELATED"/>
    <property type="match status" value="1"/>
</dbReference>
<proteinExistence type="inferred from homology"/>
<dbReference type="PANTHER" id="PTHR10625:SF17">
    <property type="entry name" value="HISTONE DEACETYLASE 8"/>
    <property type="match status" value="1"/>
</dbReference>
<evidence type="ECO:0000256" key="4">
    <source>
        <dbReference type="ARBA" id="ARBA00022801"/>
    </source>
</evidence>
<comment type="cofactor">
    <cofactor evidence="1">
        <name>Zn(2+)</name>
        <dbReference type="ChEBI" id="CHEBI:29105"/>
    </cofactor>
</comment>
<dbReference type="OrthoDB" id="9808367at2"/>
<dbReference type="InterPro" id="IPR023801">
    <property type="entry name" value="His_deacetylse_dom"/>
</dbReference>
<dbReference type="Proteomes" id="UP000283709">
    <property type="component" value="Unassembled WGS sequence"/>
</dbReference>
<dbReference type="Pfam" id="PF00850">
    <property type="entry name" value="Hist_deacetyl"/>
    <property type="match status" value="1"/>
</dbReference>
<feature type="domain" description="Histone deacetylase" evidence="6">
    <location>
        <begin position="28"/>
        <end position="337"/>
    </location>
</feature>
<keyword evidence="5" id="KW-0862">Zinc</keyword>
<evidence type="ECO:0000256" key="2">
    <source>
        <dbReference type="ARBA" id="ARBA00005947"/>
    </source>
</evidence>
<dbReference type="PRINTS" id="PR01270">
    <property type="entry name" value="HDASUPER"/>
</dbReference>
<evidence type="ECO:0000256" key="1">
    <source>
        <dbReference type="ARBA" id="ARBA00001947"/>
    </source>
</evidence>
<dbReference type="GO" id="GO:0046872">
    <property type="term" value="F:metal ion binding"/>
    <property type="evidence" value="ECO:0007669"/>
    <property type="project" value="UniProtKB-KW"/>
</dbReference>
<comment type="similarity">
    <text evidence="2">Belongs to the histone deacetylase family.</text>
</comment>
<dbReference type="InterPro" id="IPR037138">
    <property type="entry name" value="His_deacetylse_dom_sf"/>
</dbReference>
<evidence type="ECO:0000256" key="5">
    <source>
        <dbReference type="ARBA" id="ARBA00022833"/>
    </source>
</evidence>
<dbReference type="SUPFAM" id="SSF52768">
    <property type="entry name" value="Arginase/deacetylase"/>
    <property type="match status" value="1"/>
</dbReference>
<dbReference type="AlphaFoldDB" id="A0A420FKE9"/>